<evidence type="ECO:0000313" key="2">
    <source>
        <dbReference type="Proteomes" id="UP000182977"/>
    </source>
</evidence>
<name>A0A1H2L8C0_9ACTN</name>
<protein>
    <submittedName>
        <fullName evidence="1">Uncharacterized protein</fullName>
    </submittedName>
</protein>
<accession>A0A1H2L8C0</accession>
<sequence length="84" mass="9758">MMTMATERPGREIPKEYREVIDYQISQHGWWYEHPANRQPRVYPADRSKPPIVLASTPSDRRALKNFVAAVRRAGGEWPPGRRA</sequence>
<dbReference type="STRING" id="419479.SAMN04488563_5401"/>
<dbReference type="Proteomes" id="UP000182977">
    <property type="component" value="Chromosome I"/>
</dbReference>
<keyword evidence="2" id="KW-1185">Reference proteome</keyword>
<dbReference type="AlphaFoldDB" id="A0A1H2L8C0"/>
<dbReference type="EMBL" id="LT629791">
    <property type="protein sequence ID" value="SDU77042.1"/>
    <property type="molecule type" value="Genomic_DNA"/>
</dbReference>
<reference evidence="2" key="1">
    <citation type="submission" date="2016-10" db="EMBL/GenBank/DDBJ databases">
        <authorList>
            <person name="Varghese N."/>
            <person name="Submissions S."/>
        </authorList>
    </citation>
    <scope>NUCLEOTIDE SEQUENCE [LARGE SCALE GENOMIC DNA]</scope>
    <source>
        <strain evidence="2">DSM 45079</strain>
    </source>
</reference>
<gene>
    <name evidence="1" type="ORF">SAMN04488563_5401</name>
</gene>
<organism evidence="1 2">
    <name type="scientific">Jiangella alkaliphila</name>
    <dbReference type="NCBI Taxonomy" id="419479"/>
    <lineage>
        <taxon>Bacteria</taxon>
        <taxon>Bacillati</taxon>
        <taxon>Actinomycetota</taxon>
        <taxon>Actinomycetes</taxon>
        <taxon>Jiangellales</taxon>
        <taxon>Jiangellaceae</taxon>
        <taxon>Jiangella</taxon>
    </lineage>
</organism>
<proteinExistence type="predicted"/>
<evidence type="ECO:0000313" key="1">
    <source>
        <dbReference type="EMBL" id="SDU77042.1"/>
    </source>
</evidence>